<dbReference type="OrthoDB" id="10684493at2759"/>
<dbReference type="AlphaFoldDB" id="A0A9N9RUW3"/>
<dbReference type="Proteomes" id="UP001153620">
    <property type="component" value="Chromosome 2"/>
</dbReference>
<accession>A0A9N9RUW3</accession>
<evidence type="ECO:0000313" key="3">
    <source>
        <dbReference type="EMBL" id="CAG9803954.1"/>
    </source>
</evidence>
<keyword evidence="4" id="KW-1185">Reference proteome</keyword>
<reference evidence="3" key="1">
    <citation type="submission" date="2022-01" db="EMBL/GenBank/DDBJ databases">
        <authorList>
            <person name="King R."/>
        </authorList>
    </citation>
    <scope>NUCLEOTIDE SEQUENCE</scope>
</reference>
<feature type="compositionally biased region" description="Low complexity" evidence="2">
    <location>
        <begin position="783"/>
        <end position="798"/>
    </location>
</feature>
<sequence>MGSVADLINKCDALCKDIDFEINKIQNSAKCEPQKYNFCENFSKNSKYEKNIDCILSAAKKIDEDVKATAGKKVKKKKNYQSQKSFMPPIWDEKKLNYYVQNILNDIMTSPVEETKKDVLDTIENKPKDLERTTIYVENKNDMKKNPIRNVGTNIHFLIHGTEENNLNVKQNLGVRRMNRKTQTSYGNDLKIGVNKANEKSFPQRVERVVNNDEVVNVNFKKHFNLPKTPQQLAFSATTFTSTHGHKKSTKSDDIIHVVGSNLETNKTKQMSAVFLPVISIKSKCCIQKIYNFEVSPAVTYSKECTKPNVKFVELKRSTNCTEYQEKASQIIQDEENTTGEATQSKNTLINIQDVKNVLRHHKVNVDDGKIHIIVENARKKDTKKKNKIKRPKEFKKFGQKRIENKNVLHKQALPVSNDDNETIKCEADSSSSFIDDDRKLCDILKFYGEMNEPKKEGNKDENLLSQEDRYTTYPYPTNTSSNETHNNLMINEVKKGNDLEYNNITESFQSIYKLIEDTFQSNVVETKVYKNEEENGVSEMNQVIKMSEENIKKAEMLLQKYRITKDETYPFTLDKSQRSPHNSMTEEPKIFHVSHEVDSNFKMHDKRDEHNANNSCHFEKTSAKDMNEGSLIHCQNYATFNEELQNRMKEKIETSDSCVQTTSDKALQTDDNINWKSRFYFKSIYENYSNIDFDKSKVSSVRPKTMIQNVDENVNNSVAYNSIYSNDDEILKVANIFLRSIEKKKKKKKNSAENSFNDYNSQNLIEYSSSTSSHVSDILYPNNLNHESSNESNSEKPSTSHHNLKYTSSDGELLSLGEVKVYSSLSDESSIDF</sequence>
<name>A0A9N9RUW3_9DIPT</name>
<keyword evidence="1" id="KW-0175">Coiled coil</keyword>
<dbReference type="EMBL" id="OU895878">
    <property type="protein sequence ID" value="CAG9803954.1"/>
    <property type="molecule type" value="Genomic_DNA"/>
</dbReference>
<protein>
    <submittedName>
        <fullName evidence="3">Uncharacterized protein</fullName>
    </submittedName>
</protein>
<evidence type="ECO:0000256" key="2">
    <source>
        <dbReference type="SAM" id="MobiDB-lite"/>
    </source>
</evidence>
<evidence type="ECO:0000256" key="1">
    <source>
        <dbReference type="SAM" id="Coils"/>
    </source>
</evidence>
<feature type="coiled-coil region" evidence="1">
    <location>
        <begin position="538"/>
        <end position="565"/>
    </location>
</feature>
<evidence type="ECO:0000313" key="4">
    <source>
        <dbReference type="Proteomes" id="UP001153620"/>
    </source>
</evidence>
<organism evidence="3 4">
    <name type="scientific">Chironomus riparius</name>
    <dbReference type="NCBI Taxonomy" id="315576"/>
    <lineage>
        <taxon>Eukaryota</taxon>
        <taxon>Metazoa</taxon>
        <taxon>Ecdysozoa</taxon>
        <taxon>Arthropoda</taxon>
        <taxon>Hexapoda</taxon>
        <taxon>Insecta</taxon>
        <taxon>Pterygota</taxon>
        <taxon>Neoptera</taxon>
        <taxon>Endopterygota</taxon>
        <taxon>Diptera</taxon>
        <taxon>Nematocera</taxon>
        <taxon>Chironomoidea</taxon>
        <taxon>Chironomidae</taxon>
        <taxon>Chironominae</taxon>
        <taxon>Chironomus</taxon>
    </lineage>
</organism>
<feature type="region of interest" description="Disordered" evidence="2">
    <location>
        <begin position="779"/>
        <end position="808"/>
    </location>
</feature>
<proteinExistence type="predicted"/>
<reference evidence="3" key="2">
    <citation type="submission" date="2022-10" db="EMBL/GenBank/DDBJ databases">
        <authorList>
            <consortium name="ENA_rothamsted_submissions"/>
            <consortium name="culmorum"/>
            <person name="King R."/>
        </authorList>
    </citation>
    <scope>NUCLEOTIDE SEQUENCE</scope>
</reference>
<gene>
    <name evidence="3" type="ORF">CHIRRI_LOCUS6849</name>
</gene>